<evidence type="ECO:0000259" key="6">
    <source>
        <dbReference type="Pfam" id="PF00135"/>
    </source>
</evidence>
<keyword evidence="3" id="KW-0378">Hydrolase</keyword>
<dbReference type="InterPro" id="IPR002018">
    <property type="entry name" value="CarbesteraseB"/>
</dbReference>
<dbReference type="GO" id="GO:0005615">
    <property type="term" value="C:extracellular space"/>
    <property type="evidence" value="ECO:0007669"/>
    <property type="project" value="TreeGrafter"/>
</dbReference>
<proteinExistence type="inferred from homology"/>
<name>A0A9J6E8Y6_RHIMP</name>
<sequence>MGGTAASMLMLFTVIPCCFASDVLKKTRLGWIKGNQLQVLGRTVDEFRGIPYAHPPLNALRFRPPRPYGPWNGTLDARSKRTACPQVVPNPKAYTGITLTEDCLQLNIWSPQTRTKDVVPVLVWIHGGGFTSGSSALDWYNGVVLAARTGLVVASFNYRLNLLGFLDAQTPQAPGNVGFLDQNLALQWIRANIDQYGGDASRVTIFGDSAGGMSVHGHLISPLSSGLFTRGNQSVYTYVFGHQSKKNPLPSWMGIPHSYDVNYMFGRPLVDQHNFTAEDARVSELEIKALSTFAFTGEPMLPGDHPWPKYTSDNTVSVYISGDNVTEIRDFHMEKCEVWRKFWNM</sequence>
<feature type="domain" description="Carboxylesterase type B" evidence="6">
    <location>
        <begin position="26"/>
        <end position="230"/>
    </location>
</feature>
<dbReference type="GO" id="GO:0019695">
    <property type="term" value="P:choline metabolic process"/>
    <property type="evidence" value="ECO:0007669"/>
    <property type="project" value="TreeGrafter"/>
</dbReference>
<dbReference type="Proteomes" id="UP000821866">
    <property type="component" value="Chromosome 3"/>
</dbReference>
<dbReference type="PANTHER" id="PTHR43918">
    <property type="entry name" value="ACETYLCHOLINESTERASE"/>
    <property type="match status" value="1"/>
</dbReference>
<dbReference type="GO" id="GO:0003990">
    <property type="term" value="F:acetylcholinesterase activity"/>
    <property type="evidence" value="ECO:0007669"/>
    <property type="project" value="TreeGrafter"/>
</dbReference>
<reference evidence="7" key="2">
    <citation type="submission" date="2021-09" db="EMBL/GenBank/DDBJ databases">
        <authorList>
            <person name="Jia N."/>
            <person name="Wang J."/>
            <person name="Shi W."/>
            <person name="Du L."/>
            <person name="Sun Y."/>
            <person name="Zhan W."/>
            <person name="Jiang J."/>
            <person name="Wang Q."/>
            <person name="Zhang B."/>
            <person name="Ji P."/>
            <person name="Sakyi L.B."/>
            <person name="Cui X."/>
            <person name="Yuan T."/>
            <person name="Jiang B."/>
            <person name="Yang W."/>
            <person name="Lam T.T.-Y."/>
            <person name="Chang Q."/>
            <person name="Ding S."/>
            <person name="Wang X."/>
            <person name="Zhu J."/>
            <person name="Ruan X."/>
            <person name="Zhao L."/>
            <person name="Wei J."/>
            <person name="Que T."/>
            <person name="Du C."/>
            <person name="Cheng J."/>
            <person name="Dai P."/>
            <person name="Han X."/>
            <person name="Huang E."/>
            <person name="Gao Y."/>
            <person name="Liu J."/>
            <person name="Shao H."/>
            <person name="Ye R."/>
            <person name="Li L."/>
            <person name="Wei W."/>
            <person name="Wang X."/>
            <person name="Wang C."/>
            <person name="Huo Q."/>
            <person name="Li W."/>
            <person name="Guo W."/>
            <person name="Chen H."/>
            <person name="Chen S."/>
            <person name="Zhou L."/>
            <person name="Zhou L."/>
            <person name="Ni X."/>
            <person name="Tian J."/>
            <person name="Zhou Y."/>
            <person name="Sheng Y."/>
            <person name="Liu T."/>
            <person name="Pan Y."/>
            <person name="Xia L."/>
            <person name="Li J."/>
            <person name="Zhao F."/>
            <person name="Cao W."/>
        </authorList>
    </citation>
    <scope>NUCLEOTIDE SEQUENCE</scope>
    <source>
        <strain evidence="7">Rmic-2018</strain>
        <tissue evidence="7">Larvae</tissue>
    </source>
</reference>
<evidence type="ECO:0000256" key="2">
    <source>
        <dbReference type="ARBA" id="ARBA00022487"/>
    </source>
</evidence>
<evidence type="ECO:0000256" key="1">
    <source>
        <dbReference type="ARBA" id="ARBA00005964"/>
    </source>
</evidence>
<dbReference type="PANTHER" id="PTHR43918:SF4">
    <property type="entry name" value="CARBOXYLIC ESTER HYDROLASE"/>
    <property type="match status" value="1"/>
</dbReference>
<dbReference type="EMBL" id="JABSTU010000005">
    <property type="protein sequence ID" value="KAH8030740.1"/>
    <property type="molecule type" value="Genomic_DNA"/>
</dbReference>
<evidence type="ECO:0000256" key="5">
    <source>
        <dbReference type="SAM" id="SignalP"/>
    </source>
</evidence>
<comment type="caution">
    <text evidence="7">The sequence shown here is derived from an EMBL/GenBank/DDBJ whole genome shotgun (WGS) entry which is preliminary data.</text>
</comment>
<protein>
    <recommendedName>
        <fullName evidence="6">Carboxylesterase type B domain-containing protein</fullName>
    </recommendedName>
</protein>
<dbReference type="SUPFAM" id="SSF53474">
    <property type="entry name" value="alpha/beta-Hydrolases"/>
    <property type="match status" value="1"/>
</dbReference>
<feature type="signal peptide" evidence="5">
    <location>
        <begin position="1"/>
        <end position="20"/>
    </location>
</feature>
<dbReference type="InterPro" id="IPR050654">
    <property type="entry name" value="AChE-related_enzymes"/>
</dbReference>
<dbReference type="GO" id="GO:0005886">
    <property type="term" value="C:plasma membrane"/>
    <property type="evidence" value="ECO:0007669"/>
    <property type="project" value="TreeGrafter"/>
</dbReference>
<dbReference type="Gene3D" id="3.40.50.1820">
    <property type="entry name" value="alpha/beta hydrolase"/>
    <property type="match status" value="2"/>
</dbReference>
<dbReference type="Pfam" id="PF00135">
    <property type="entry name" value="COesterase"/>
    <property type="match status" value="2"/>
</dbReference>
<evidence type="ECO:0000256" key="4">
    <source>
        <dbReference type="ARBA" id="ARBA00023180"/>
    </source>
</evidence>
<dbReference type="AlphaFoldDB" id="A0A9J6E8Y6"/>
<feature type="chain" id="PRO_5039910517" description="Carboxylesterase type B domain-containing protein" evidence="5">
    <location>
        <begin position="21"/>
        <end position="345"/>
    </location>
</feature>
<dbReference type="GO" id="GO:0006581">
    <property type="term" value="P:acetylcholine catabolic process"/>
    <property type="evidence" value="ECO:0007669"/>
    <property type="project" value="TreeGrafter"/>
</dbReference>
<evidence type="ECO:0000313" key="7">
    <source>
        <dbReference type="EMBL" id="KAH8030740.1"/>
    </source>
</evidence>
<feature type="domain" description="Carboxylesterase type B" evidence="6">
    <location>
        <begin position="231"/>
        <end position="339"/>
    </location>
</feature>
<dbReference type="VEuPathDB" id="VectorBase:LOC119164565"/>
<keyword evidence="8" id="KW-1185">Reference proteome</keyword>
<accession>A0A9J6E8Y6</accession>
<comment type="similarity">
    <text evidence="1">Belongs to the type-B carboxylesterase/lipase family.</text>
</comment>
<keyword evidence="2" id="KW-0719">Serine esterase</keyword>
<evidence type="ECO:0000313" key="8">
    <source>
        <dbReference type="Proteomes" id="UP000821866"/>
    </source>
</evidence>
<keyword evidence="4" id="KW-0325">Glycoprotein</keyword>
<organism evidence="7 8">
    <name type="scientific">Rhipicephalus microplus</name>
    <name type="common">Cattle tick</name>
    <name type="synonym">Boophilus microplus</name>
    <dbReference type="NCBI Taxonomy" id="6941"/>
    <lineage>
        <taxon>Eukaryota</taxon>
        <taxon>Metazoa</taxon>
        <taxon>Ecdysozoa</taxon>
        <taxon>Arthropoda</taxon>
        <taxon>Chelicerata</taxon>
        <taxon>Arachnida</taxon>
        <taxon>Acari</taxon>
        <taxon>Parasitiformes</taxon>
        <taxon>Ixodida</taxon>
        <taxon>Ixodoidea</taxon>
        <taxon>Ixodidae</taxon>
        <taxon>Rhipicephalinae</taxon>
        <taxon>Rhipicephalus</taxon>
        <taxon>Boophilus</taxon>
    </lineage>
</organism>
<dbReference type="InterPro" id="IPR029058">
    <property type="entry name" value="AB_hydrolase_fold"/>
</dbReference>
<evidence type="ECO:0000256" key="3">
    <source>
        <dbReference type="ARBA" id="ARBA00022801"/>
    </source>
</evidence>
<reference evidence="7" key="1">
    <citation type="journal article" date="2020" name="Cell">
        <title>Large-Scale Comparative Analyses of Tick Genomes Elucidate Their Genetic Diversity and Vector Capacities.</title>
        <authorList>
            <consortium name="Tick Genome and Microbiome Consortium (TIGMIC)"/>
            <person name="Jia N."/>
            <person name="Wang J."/>
            <person name="Shi W."/>
            <person name="Du L."/>
            <person name="Sun Y."/>
            <person name="Zhan W."/>
            <person name="Jiang J.F."/>
            <person name="Wang Q."/>
            <person name="Zhang B."/>
            <person name="Ji P."/>
            <person name="Bell-Sakyi L."/>
            <person name="Cui X.M."/>
            <person name="Yuan T.T."/>
            <person name="Jiang B.G."/>
            <person name="Yang W.F."/>
            <person name="Lam T.T."/>
            <person name="Chang Q.C."/>
            <person name="Ding S.J."/>
            <person name="Wang X.J."/>
            <person name="Zhu J.G."/>
            <person name="Ruan X.D."/>
            <person name="Zhao L."/>
            <person name="Wei J.T."/>
            <person name="Ye R.Z."/>
            <person name="Que T.C."/>
            <person name="Du C.H."/>
            <person name="Zhou Y.H."/>
            <person name="Cheng J.X."/>
            <person name="Dai P.F."/>
            <person name="Guo W.B."/>
            <person name="Han X.H."/>
            <person name="Huang E.J."/>
            <person name="Li L.F."/>
            <person name="Wei W."/>
            <person name="Gao Y.C."/>
            <person name="Liu J.Z."/>
            <person name="Shao H.Z."/>
            <person name="Wang X."/>
            <person name="Wang C.C."/>
            <person name="Yang T.C."/>
            <person name="Huo Q.B."/>
            <person name="Li W."/>
            <person name="Chen H.Y."/>
            <person name="Chen S.E."/>
            <person name="Zhou L.G."/>
            <person name="Ni X.B."/>
            <person name="Tian J.H."/>
            <person name="Sheng Y."/>
            <person name="Liu T."/>
            <person name="Pan Y.S."/>
            <person name="Xia L.Y."/>
            <person name="Li J."/>
            <person name="Zhao F."/>
            <person name="Cao W.C."/>
        </authorList>
    </citation>
    <scope>NUCLEOTIDE SEQUENCE</scope>
    <source>
        <strain evidence="7">Rmic-2018</strain>
    </source>
</reference>
<keyword evidence="5" id="KW-0732">Signal</keyword>
<dbReference type="VEuPathDB" id="VectorBase:LOC119165377"/>
<gene>
    <name evidence="7" type="ORF">HPB51_011540</name>
</gene>